<dbReference type="Proteomes" id="UP001651690">
    <property type="component" value="Unassembled WGS sequence"/>
</dbReference>
<organism evidence="6 7">
    <name type="scientific">Mycolicibacterium arenosum</name>
    <dbReference type="NCBI Taxonomy" id="2952157"/>
    <lineage>
        <taxon>Bacteria</taxon>
        <taxon>Bacillati</taxon>
        <taxon>Actinomycetota</taxon>
        <taxon>Actinomycetes</taxon>
        <taxon>Mycobacteriales</taxon>
        <taxon>Mycobacteriaceae</taxon>
        <taxon>Mycolicibacterium</taxon>
    </lineage>
</organism>
<sequence length="596" mass="60396">MADGIGLSIGSAHLTAVHVGRAAVRRSAVLTRYPHRPPEVGVPSENPNLAERGLILTDFVDRVGDPVPMIAPDGSSHRAEVVLVDALRAVLLTLFGGRPVTGPVGVAYPAHWRPAAVDALRGALAAVPEFRTPLPALLVSDATAALTALQQDPGVPARGVVALCDFGASGTSVTLTDAANGFQPIGPTVRNDDLSGELIDQALLTGVVSGLAAGGSVDVSGTSAIGSLGRLRAECRAAKERLSTTTVTSLPVDVPGAGGEVRLTRNELDDAIRAPLDDFVAELQEALQRSGIRAGDLVAVASVGGGARIPIVTTTLSEHLRVPVISAPAPELAPAIGSGLRAVRSTVQESATSMAPVVPVPPVAADVPVAAAAPLSSTVQALAWSDAENVPDVAPPSEDHAAAYDDVRSPVEAARPSIAFDDPEPDEPERVAVVPWYRRPVAIVVGAVVLVLAILGAAAAFVLTGDEESTEPVPTTTASVPPPPGETTAPPVEDAPPVDQAPAPEQAPVPETQTVTEQAPPPPPPESAPPPATEPPPAEPAPSPEAPPPSTEAPPPASQSPNPPPPVITPPYTTVPGLPFVPAPPAIPGLLQPATP</sequence>
<dbReference type="SUPFAM" id="SSF53067">
    <property type="entry name" value="Actin-like ATPase domain"/>
    <property type="match status" value="1"/>
</dbReference>
<feature type="compositionally biased region" description="Low complexity" evidence="4">
    <location>
        <begin position="486"/>
        <end position="518"/>
    </location>
</feature>
<evidence type="ECO:0000256" key="1">
    <source>
        <dbReference type="ARBA" id="ARBA00022741"/>
    </source>
</evidence>
<keyword evidence="5" id="KW-0812">Transmembrane</keyword>
<feature type="transmembrane region" description="Helical" evidence="5">
    <location>
        <begin position="441"/>
        <end position="463"/>
    </location>
</feature>
<accession>A0ABT1MBR0</accession>
<dbReference type="Gene3D" id="3.90.640.10">
    <property type="entry name" value="Actin, Chain A, domain 4"/>
    <property type="match status" value="1"/>
</dbReference>
<keyword evidence="3" id="KW-0143">Chaperone</keyword>
<keyword evidence="5" id="KW-1133">Transmembrane helix</keyword>
<evidence type="ECO:0000256" key="5">
    <source>
        <dbReference type="SAM" id="Phobius"/>
    </source>
</evidence>
<dbReference type="Gene3D" id="3.30.420.40">
    <property type="match status" value="2"/>
</dbReference>
<keyword evidence="7" id="KW-1185">Reference proteome</keyword>
<evidence type="ECO:0000256" key="2">
    <source>
        <dbReference type="ARBA" id="ARBA00022840"/>
    </source>
</evidence>
<reference evidence="6 7" key="1">
    <citation type="submission" date="2022-06" db="EMBL/GenBank/DDBJ databases">
        <title>Mycolicibacterium sp. CAU 1645 isolated from seawater.</title>
        <authorList>
            <person name="Kim W."/>
        </authorList>
    </citation>
    <scope>NUCLEOTIDE SEQUENCE [LARGE SCALE GENOMIC DNA]</scope>
    <source>
        <strain evidence="6 7">CAU 1645</strain>
    </source>
</reference>
<keyword evidence="1" id="KW-0547">Nucleotide-binding</keyword>
<dbReference type="InterPro" id="IPR013126">
    <property type="entry name" value="Hsp_70_fam"/>
</dbReference>
<evidence type="ECO:0000256" key="3">
    <source>
        <dbReference type="ARBA" id="ARBA00023186"/>
    </source>
</evidence>
<protein>
    <submittedName>
        <fullName evidence="6">Hsp70 family protein</fullName>
    </submittedName>
</protein>
<evidence type="ECO:0000313" key="7">
    <source>
        <dbReference type="Proteomes" id="UP001651690"/>
    </source>
</evidence>
<keyword evidence="2" id="KW-0067">ATP-binding</keyword>
<dbReference type="EMBL" id="JANDBD010000018">
    <property type="protein sequence ID" value="MCP9276611.1"/>
    <property type="molecule type" value="Genomic_DNA"/>
</dbReference>
<feature type="region of interest" description="Disordered" evidence="4">
    <location>
        <begin position="466"/>
        <end position="596"/>
    </location>
</feature>
<evidence type="ECO:0000256" key="4">
    <source>
        <dbReference type="SAM" id="MobiDB-lite"/>
    </source>
</evidence>
<comment type="caution">
    <text evidence="6">The sequence shown here is derived from an EMBL/GenBank/DDBJ whole genome shotgun (WGS) entry which is preliminary data.</text>
</comment>
<keyword evidence="5" id="KW-0472">Membrane</keyword>
<evidence type="ECO:0000313" key="6">
    <source>
        <dbReference type="EMBL" id="MCP9276611.1"/>
    </source>
</evidence>
<proteinExistence type="predicted"/>
<dbReference type="InterPro" id="IPR043129">
    <property type="entry name" value="ATPase_NBD"/>
</dbReference>
<dbReference type="Pfam" id="PF00012">
    <property type="entry name" value="HSP70"/>
    <property type="match status" value="1"/>
</dbReference>
<dbReference type="PANTHER" id="PTHR42749:SF1">
    <property type="entry name" value="CELL SHAPE-DETERMINING PROTEIN MREB"/>
    <property type="match status" value="1"/>
</dbReference>
<dbReference type="PRINTS" id="PR01217">
    <property type="entry name" value="PRICHEXTENSN"/>
</dbReference>
<dbReference type="RefSeq" id="WP_255064713.1">
    <property type="nucleotide sequence ID" value="NZ_JANDBD010000018.1"/>
</dbReference>
<name>A0ABT1MBR0_9MYCO</name>
<feature type="compositionally biased region" description="Pro residues" evidence="4">
    <location>
        <begin position="519"/>
        <end position="569"/>
    </location>
</feature>
<dbReference type="PANTHER" id="PTHR42749">
    <property type="entry name" value="CELL SHAPE-DETERMINING PROTEIN MREB"/>
    <property type="match status" value="1"/>
</dbReference>
<gene>
    <name evidence="6" type="ORF">NM203_30950</name>
</gene>